<accession>A0AAP1RBY1</accession>
<dbReference type="EMBL" id="JACZOI010000708">
    <property type="protein sequence ID" value="MBE0981287.1"/>
    <property type="molecule type" value="Genomic_DNA"/>
</dbReference>
<comment type="caution">
    <text evidence="2">The sequence shown here is derived from an EMBL/GenBank/DDBJ whole genome shotgun (WGS) entry which is preliminary data.</text>
</comment>
<proteinExistence type="predicted"/>
<gene>
    <name evidence="2" type="ORF">IH772_29775</name>
</gene>
<dbReference type="GO" id="GO:0016020">
    <property type="term" value="C:membrane"/>
    <property type="evidence" value="ECO:0007669"/>
    <property type="project" value="GOC"/>
</dbReference>
<organism evidence="2 3">
    <name type="scientific">Escherichia coli</name>
    <dbReference type="NCBI Taxonomy" id="562"/>
    <lineage>
        <taxon>Bacteria</taxon>
        <taxon>Pseudomonadati</taxon>
        <taxon>Pseudomonadota</taxon>
        <taxon>Gammaproteobacteria</taxon>
        <taxon>Enterobacterales</taxon>
        <taxon>Enterobacteriaceae</taxon>
        <taxon>Escherichia</taxon>
    </lineage>
</organism>
<protein>
    <submittedName>
        <fullName evidence="2">UDP-3-O-(3-hydroxymyristoyl)glucosamine N-acyltransferase</fullName>
    </submittedName>
</protein>
<dbReference type="InterPro" id="IPR020573">
    <property type="entry name" value="UDP_GlcNAc_AcTrfase_non-rep"/>
</dbReference>
<dbReference type="Pfam" id="PF04613">
    <property type="entry name" value="LpxD"/>
    <property type="match status" value="1"/>
</dbReference>
<reference evidence="2" key="1">
    <citation type="submission" date="2020-09" db="EMBL/GenBank/DDBJ databases">
        <title>Emerging polyconal dissemination of OXA-244-producing E. coli in France.</title>
        <authorList>
            <person name="Emeraud C."/>
            <person name="Girlich D."/>
            <person name="Bonnin R.A."/>
            <person name="Jousset A.B."/>
            <person name="Naas T."/>
            <person name="Dortet L."/>
        </authorList>
    </citation>
    <scope>NUCLEOTIDE SEQUENCE</scope>
    <source>
        <strain evidence="2">225E3</strain>
    </source>
</reference>
<feature type="domain" description="UDP-3-O-[3-hydroxymyristoyl] glucosamine N-acyltransferase non-repeat region" evidence="1">
    <location>
        <begin position="1"/>
        <end position="49"/>
    </location>
</feature>
<feature type="non-terminal residue" evidence="2">
    <location>
        <position position="50"/>
    </location>
</feature>
<feature type="non-terminal residue" evidence="2">
    <location>
        <position position="1"/>
    </location>
</feature>
<dbReference type="GO" id="GO:0016747">
    <property type="term" value="F:acyltransferase activity, transferring groups other than amino-acyl groups"/>
    <property type="evidence" value="ECO:0007669"/>
    <property type="project" value="InterPro"/>
</dbReference>
<dbReference type="AlphaFoldDB" id="A0AAP1RBY1"/>
<dbReference type="Gene3D" id="3.40.1390.10">
    <property type="entry name" value="MurE/MurF, N-terminal domain"/>
    <property type="match status" value="1"/>
</dbReference>
<sequence length="50" mass="5215">PAQLSFLANPQYRKYLPESRAGAVLLTAADADGFAGTALVVANPYLAYAS</sequence>
<dbReference type="GO" id="GO:0009245">
    <property type="term" value="P:lipid A biosynthetic process"/>
    <property type="evidence" value="ECO:0007669"/>
    <property type="project" value="InterPro"/>
</dbReference>
<evidence type="ECO:0000313" key="2">
    <source>
        <dbReference type="EMBL" id="MBE0981287.1"/>
    </source>
</evidence>
<dbReference type="Proteomes" id="UP000640866">
    <property type="component" value="Unassembled WGS sequence"/>
</dbReference>
<evidence type="ECO:0000259" key="1">
    <source>
        <dbReference type="Pfam" id="PF04613"/>
    </source>
</evidence>
<name>A0AAP1RBY1_ECOLX</name>
<evidence type="ECO:0000313" key="3">
    <source>
        <dbReference type="Proteomes" id="UP000640866"/>
    </source>
</evidence>